<reference evidence="1" key="2">
    <citation type="submission" date="2018-07" db="EMBL/GenBank/DDBJ databases">
        <authorList>
            <consortium name="NCBI Pathogen Detection Project"/>
        </authorList>
    </citation>
    <scope>NUCLEOTIDE SEQUENCE</scope>
    <source>
        <strain evidence="1">11-7312</strain>
    </source>
</reference>
<organism evidence="1">
    <name type="scientific">Salmonella enterica subsp. enterica serovar Javiana</name>
    <dbReference type="NCBI Taxonomy" id="363569"/>
    <lineage>
        <taxon>Bacteria</taxon>
        <taxon>Pseudomonadati</taxon>
        <taxon>Pseudomonadota</taxon>
        <taxon>Gammaproteobacteria</taxon>
        <taxon>Enterobacterales</taxon>
        <taxon>Enterobacteriaceae</taxon>
        <taxon>Salmonella</taxon>
    </lineage>
</organism>
<comment type="caution">
    <text evidence="1">The sequence shown here is derived from an EMBL/GenBank/DDBJ whole genome shotgun (WGS) entry which is preliminary data.</text>
</comment>
<dbReference type="EMBL" id="DAARIH010000010">
    <property type="protein sequence ID" value="HAE2547989.1"/>
    <property type="molecule type" value="Genomic_DNA"/>
</dbReference>
<evidence type="ECO:0000313" key="1">
    <source>
        <dbReference type="EMBL" id="HAE2547989.1"/>
    </source>
</evidence>
<dbReference type="AlphaFoldDB" id="A0A5W4BP54"/>
<dbReference type="Pfam" id="PF10053">
    <property type="entry name" value="DUF2290"/>
    <property type="match status" value="1"/>
</dbReference>
<accession>A0A5W4BP54</accession>
<reference evidence="1" key="1">
    <citation type="journal article" date="2018" name="Genome Biol.">
        <title>SKESA: strategic k-mer extension for scrupulous assemblies.</title>
        <authorList>
            <person name="Souvorov A."/>
            <person name="Agarwala R."/>
            <person name="Lipman D.J."/>
        </authorList>
    </citation>
    <scope>NUCLEOTIDE SEQUENCE</scope>
    <source>
        <strain evidence="1">11-7312</strain>
    </source>
</reference>
<gene>
    <name evidence="1" type="ORF">G3331_001770</name>
</gene>
<name>A0A5W4BP54_SALET</name>
<protein>
    <submittedName>
        <fullName evidence="1">DUF2290 domain-containing protein</fullName>
    </submittedName>
</protein>
<dbReference type="InterPro" id="IPR018742">
    <property type="entry name" value="DUF2290"/>
</dbReference>
<sequence length="233" mass="27314">MISFQDVRAIRKCTDFVETSGLLAESNERVNLPSNYAPLCRNLAYREYWELHKSNFWFHIKLTDESVFLFEENSFRFIMSPITVPSMDDYFLSEFGEEWDSLDSETKSSYIDSGAFSEGYQNFVVSVSDHKSFTPVRLDQHPSQYDPINHPAHHLHIGYENDSRIPVKRILTPLAFTAFIISTFYPKTWKEMHESGYINRDTVGVYKNNLDILPHISPEHWNGELEESRFYIC</sequence>
<proteinExistence type="predicted"/>